<dbReference type="SUPFAM" id="SSF54534">
    <property type="entry name" value="FKBP-like"/>
    <property type="match status" value="1"/>
</dbReference>
<proteinExistence type="predicted"/>
<dbReference type="Proteomes" id="UP000095751">
    <property type="component" value="Unassembled WGS sequence"/>
</dbReference>
<keyword evidence="4" id="KW-1185">Reference proteome</keyword>
<dbReference type="KEGG" id="fcy:FRACYDRAFT_152094"/>
<dbReference type="AlphaFoldDB" id="A0A1E7FV39"/>
<dbReference type="GO" id="GO:0003755">
    <property type="term" value="F:peptidyl-prolyl cis-trans isomerase activity"/>
    <property type="evidence" value="ECO:0007669"/>
    <property type="project" value="UniProtKB-KW"/>
</dbReference>
<evidence type="ECO:0000313" key="3">
    <source>
        <dbReference type="EMBL" id="OEU22020.1"/>
    </source>
</evidence>
<gene>
    <name evidence="3" type="ORF">FRACYDRAFT_152094</name>
</gene>
<evidence type="ECO:0000259" key="2">
    <source>
        <dbReference type="PROSITE" id="PS50059"/>
    </source>
</evidence>
<dbReference type="Gene3D" id="3.10.50.40">
    <property type="match status" value="1"/>
</dbReference>
<protein>
    <recommendedName>
        <fullName evidence="1">peptidylprolyl isomerase</fullName>
        <ecNumber evidence="1">5.2.1.8</ecNumber>
    </recommendedName>
</protein>
<keyword evidence="1" id="KW-0413">Isomerase</keyword>
<dbReference type="InParanoid" id="A0A1E7FV39"/>
<feature type="non-terminal residue" evidence="3">
    <location>
        <position position="1"/>
    </location>
</feature>
<comment type="catalytic activity">
    <reaction evidence="1">
        <text>[protein]-peptidylproline (omega=180) = [protein]-peptidylproline (omega=0)</text>
        <dbReference type="Rhea" id="RHEA:16237"/>
        <dbReference type="Rhea" id="RHEA-COMP:10747"/>
        <dbReference type="Rhea" id="RHEA-COMP:10748"/>
        <dbReference type="ChEBI" id="CHEBI:83833"/>
        <dbReference type="ChEBI" id="CHEBI:83834"/>
        <dbReference type="EC" id="5.2.1.8"/>
    </reaction>
</comment>
<dbReference type="Pfam" id="PF00254">
    <property type="entry name" value="FKBP_C"/>
    <property type="match status" value="1"/>
</dbReference>
<dbReference type="EMBL" id="KV784353">
    <property type="protein sequence ID" value="OEU22020.1"/>
    <property type="molecule type" value="Genomic_DNA"/>
</dbReference>
<feature type="domain" description="PPIase FKBP-type" evidence="2">
    <location>
        <begin position="107"/>
        <end position="224"/>
    </location>
</feature>
<evidence type="ECO:0000313" key="4">
    <source>
        <dbReference type="Proteomes" id="UP000095751"/>
    </source>
</evidence>
<name>A0A1E7FV39_9STRA</name>
<dbReference type="InterPro" id="IPR001179">
    <property type="entry name" value="PPIase_FKBP_dom"/>
</dbReference>
<dbReference type="EC" id="5.2.1.8" evidence="1"/>
<dbReference type="PROSITE" id="PS50059">
    <property type="entry name" value="FKBP_PPIASE"/>
    <property type="match status" value="1"/>
</dbReference>
<dbReference type="InterPro" id="IPR046357">
    <property type="entry name" value="PPIase_dom_sf"/>
</dbReference>
<keyword evidence="1" id="KW-0697">Rotamase</keyword>
<reference evidence="3 4" key="1">
    <citation type="submission" date="2016-09" db="EMBL/GenBank/DDBJ databases">
        <title>Extensive genetic diversity and differential bi-allelic expression allows diatom success in the polar Southern Ocean.</title>
        <authorList>
            <consortium name="DOE Joint Genome Institute"/>
            <person name="Mock T."/>
            <person name="Otillar R.P."/>
            <person name="Strauss J."/>
            <person name="Dupont C."/>
            <person name="Frickenhaus S."/>
            <person name="Maumus F."/>
            <person name="Mcmullan M."/>
            <person name="Sanges R."/>
            <person name="Schmutz J."/>
            <person name="Toseland A."/>
            <person name="Valas R."/>
            <person name="Veluchamy A."/>
            <person name="Ward B.J."/>
            <person name="Allen A."/>
            <person name="Barry K."/>
            <person name="Falciatore A."/>
            <person name="Ferrante M."/>
            <person name="Fortunato A.E."/>
            <person name="Gloeckner G."/>
            <person name="Gruber A."/>
            <person name="Hipkin R."/>
            <person name="Janech M."/>
            <person name="Kroth P."/>
            <person name="Leese F."/>
            <person name="Lindquist E."/>
            <person name="Lyon B.R."/>
            <person name="Martin J."/>
            <person name="Mayer C."/>
            <person name="Parker M."/>
            <person name="Quesneville H."/>
            <person name="Raymond J."/>
            <person name="Uhlig C."/>
            <person name="Valentin K.U."/>
            <person name="Worden A.Z."/>
            <person name="Armbrust E.V."/>
            <person name="Bowler C."/>
            <person name="Green B."/>
            <person name="Moulton V."/>
            <person name="Van Oosterhout C."/>
            <person name="Grigoriev I."/>
        </authorList>
    </citation>
    <scope>NUCLEOTIDE SEQUENCE [LARGE SCALE GENOMIC DNA]</scope>
    <source>
        <strain evidence="3 4">CCMP1102</strain>
    </source>
</reference>
<organism evidence="3 4">
    <name type="scientific">Fragilariopsis cylindrus CCMP1102</name>
    <dbReference type="NCBI Taxonomy" id="635003"/>
    <lineage>
        <taxon>Eukaryota</taxon>
        <taxon>Sar</taxon>
        <taxon>Stramenopiles</taxon>
        <taxon>Ochrophyta</taxon>
        <taxon>Bacillariophyta</taxon>
        <taxon>Bacillariophyceae</taxon>
        <taxon>Bacillariophycidae</taxon>
        <taxon>Bacillariales</taxon>
        <taxon>Bacillariaceae</taxon>
        <taxon>Fragilariopsis</taxon>
    </lineage>
</organism>
<evidence type="ECO:0000256" key="1">
    <source>
        <dbReference type="PROSITE-ProRule" id="PRU00277"/>
    </source>
</evidence>
<accession>A0A1E7FV39</accession>
<dbReference type="OrthoDB" id="1902587at2759"/>
<feature type="non-terminal residue" evidence="3">
    <location>
        <position position="224"/>
    </location>
</feature>
<sequence>DTNNSLSRRLFASKLVGTTTAIATSTGALFLLPPAALAGIDVSALRNLPVAGDTSGAATRLKQLQLQGTKTAQGAEYDYATSTRLDSGVTYKDINTGINSVRTVRSGSDVGVTMTIRCKSLATPGGEPSGVVGAKYYSTKDDNDSNELSAKIGFGDLPRGLEEGMMGMKLNAARRVEVPSVLVFAARNAGQLPEATTEEGKQRLASAFESGDATLVFEVYVTRI</sequence>